<proteinExistence type="predicted"/>
<dbReference type="RefSeq" id="WP_070401927.1">
    <property type="nucleotide sequence ID" value="NZ_BJVW01000028.1"/>
</dbReference>
<reference evidence="2 3" key="1">
    <citation type="journal article" date="2016" name="Microb. Cell Fact.">
        <title>Dissection of exopolysaccharide biosynthesis in Kozakia baliensis.</title>
        <authorList>
            <person name="Brandt J.U."/>
            <person name="Jakob F."/>
            <person name="Behr J."/>
            <person name="Geissler A.J."/>
            <person name="Vogel R.F."/>
        </authorList>
    </citation>
    <scope>NUCLEOTIDE SEQUENCE [LARGE SCALE GENOMIC DNA]</scope>
    <source>
        <strain evidence="2 3">DSM 14400</strain>
    </source>
</reference>
<sequence>MIPNELPSHLVEIWNIESLRVLETIQPLPPHGFISVAGVARMMGWPWWRALMRHTDRPHILDCGAAAGLAACALREGQKWVVFDGPDIQAASLQALADICEARLLRTRPPAFALGMPPYDTYRRNQLAHYFNAEAPPDSPRPERTLSRTDGSSNDAAL</sequence>
<feature type="compositionally biased region" description="Polar residues" evidence="1">
    <location>
        <begin position="148"/>
        <end position="158"/>
    </location>
</feature>
<dbReference type="AlphaFoldDB" id="A0A1D8UR43"/>
<protein>
    <submittedName>
        <fullName evidence="2">Uncharacterized protein</fullName>
    </submittedName>
</protein>
<evidence type="ECO:0000256" key="1">
    <source>
        <dbReference type="SAM" id="MobiDB-lite"/>
    </source>
</evidence>
<dbReference type="Proteomes" id="UP000179145">
    <property type="component" value="Chromosome"/>
</dbReference>
<keyword evidence="3" id="KW-1185">Reference proteome</keyword>
<dbReference type="STRING" id="153496.A0U89_01985"/>
<gene>
    <name evidence="2" type="ORF">A0U89_01985</name>
</gene>
<dbReference type="KEGG" id="kba:A0U89_01985"/>
<name>A0A1D8UR43_9PROT</name>
<accession>A0A1D8UR43</accession>
<organism evidence="2 3">
    <name type="scientific">Kozakia baliensis</name>
    <dbReference type="NCBI Taxonomy" id="153496"/>
    <lineage>
        <taxon>Bacteria</taxon>
        <taxon>Pseudomonadati</taxon>
        <taxon>Pseudomonadota</taxon>
        <taxon>Alphaproteobacteria</taxon>
        <taxon>Acetobacterales</taxon>
        <taxon>Acetobacteraceae</taxon>
        <taxon>Kozakia</taxon>
    </lineage>
</organism>
<evidence type="ECO:0000313" key="2">
    <source>
        <dbReference type="EMBL" id="AOX16104.1"/>
    </source>
</evidence>
<dbReference type="EMBL" id="CP014674">
    <property type="protein sequence ID" value="AOX16104.1"/>
    <property type="molecule type" value="Genomic_DNA"/>
</dbReference>
<evidence type="ECO:0000313" key="3">
    <source>
        <dbReference type="Proteomes" id="UP000179145"/>
    </source>
</evidence>
<dbReference type="OrthoDB" id="7218549at2"/>
<feature type="region of interest" description="Disordered" evidence="1">
    <location>
        <begin position="132"/>
        <end position="158"/>
    </location>
</feature>